<evidence type="ECO:0000313" key="5">
    <source>
        <dbReference type="Proteomes" id="UP001626536"/>
    </source>
</evidence>
<gene>
    <name evidence="4" type="ORF">RZS28_08195</name>
</gene>
<dbReference type="RefSeq" id="WP_407340825.1">
    <property type="nucleotide sequence ID" value="NZ_CP136862.1"/>
</dbReference>
<evidence type="ECO:0000256" key="2">
    <source>
        <dbReference type="ARBA" id="ARBA00019418"/>
    </source>
</evidence>
<name>A0ABZ0HZA8_9HYPH</name>
<sequence>MSGSQAPAAQLDARRRRIVFRSRHRGMLEMDLIMGRFIDAEIANLSDSELDDVEALLDAPDPDVFAWATGEAEPPARYDTPVFRKIVAFHSHVGPIHN</sequence>
<accession>A0ABZ0HZA8</accession>
<keyword evidence="3" id="KW-0143">Chaperone</keyword>
<dbReference type="Pfam" id="PF03937">
    <property type="entry name" value="Sdh5"/>
    <property type="match status" value="1"/>
</dbReference>
<dbReference type="Gene3D" id="1.10.150.250">
    <property type="entry name" value="Flavinator of succinate dehydrogenase"/>
    <property type="match status" value="1"/>
</dbReference>
<evidence type="ECO:0000313" key="4">
    <source>
        <dbReference type="EMBL" id="WOJ91231.1"/>
    </source>
</evidence>
<dbReference type="EMBL" id="CP136862">
    <property type="protein sequence ID" value="WOJ91231.1"/>
    <property type="molecule type" value="Genomic_DNA"/>
</dbReference>
<evidence type="ECO:0000256" key="3">
    <source>
        <dbReference type="ARBA" id="ARBA00023186"/>
    </source>
</evidence>
<dbReference type="InterPro" id="IPR036714">
    <property type="entry name" value="SDH_sf"/>
</dbReference>
<protein>
    <recommendedName>
        <fullName evidence="2">FAD assembly factor SdhE</fullName>
    </recommendedName>
</protein>
<dbReference type="InterPro" id="IPR005631">
    <property type="entry name" value="SDH"/>
</dbReference>
<dbReference type="PANTHER" id="PTHR12469">
    <property type="entry name" value="PROTEIN EMI5 HOMOLOG, MITOCHONDRIAL"/>
    <property type="match status" value="1"/>
</dbReference>
<dbReference type="Proteomes" id="UP001626536">
    <property type="component" value="Chromosome"/>
</dbReference>
<dbReference type="SUPFAM" id="SSF109910">
    <property type="entry name" value="YgfY-like"/>
    <property type="match status" value="1"/>
</dbReference>
<dbReference type="PANTHER" id="PTHR12469:SF2">
    <property type="entry name" value="SUCCINATE DEHYDROGENASE ASSEMBLY FACTOR 2, MITOCHONDRIAL"/>
    <property type="match status" value="1"/>
</dbReference>
<reference evidence="4 5" key="1">
    <citation type="submission" date="2023-10" db="EMBL/GenBank/DDBJ databases">
        <title>Novel methanotroph of the genus Methylocapsa from a subarctic wetland.</title>
        <authorList>
            <person name="Belova S.E."/>
            <person name="Oshkin I.Y."/>
            <person name="Miroshnikov K."/>
            <person name="Dedysh S.N."/>
        </authorList>
    </citation>
    <scope>NUCLEOTIDE SEQUENCE [LARGE SCALE GENOMIC DNA]</scope>
    <source>
        <strain evidence="4 5">RX1</strain>
    </source>
</reference>
<keyword evidence="5" id="KW-1185">Reference proteome</keyword>
<evidence type="ECO:0000256" key="1">
    <source>
        <dbReference type="ARBA" id="ARBA00008571"/>
    </source>
</evidence>
<organism evidence="4 5">
    <name type="scientific">Methylocapsa polymorpha</name>
    <dbReference type="NCBI Taxonomy" id="3080828"/>
    <lineage>
        <taxon>Bacteria</taxon>
        <taxon>Pseudomonadati</taxon>
        <taxon>Pseudomonadota</taxon>
        <taxon>Alphaproteobacteria</taxon>
        <taxon>Hyphomicrobiales</taxon>
        <taxon>Beijerinckiaceae</taxon>
        <taxon>Methylocapsa</taxon>
    </lineage>
</organism>
<proteinExistence type="inferred from homology"/>
<comment type="similarity">
    <text evidence="1">Belongs to the SdhE FAD assembly factor family.</text>
</comment>